<feature type="compositionally biased region" description="Basic residues" evidence="1">
    <location>
        <begin position="1"/>
        <end position="12"/>
    </location>
</feature>
<protein>
    <submittedName>
        <fullName evidence="2">Uncharacterized protein</fullName>
    </submittedName>
</protein>
<dbReference type="Proteomes" id="UP000499080">
    <property type="component" value="Unassembled WGS sequence"/>
</dbReference>
<evidence type="ECO:0000256" key="1">
    <source>
        <dbReference type="SAM" id="MobiDB-lite"/>
    </source>
</evidence>
<dbReference type="EMBL" id="BGPR01073875">
    <property type="protein sequence ID" value="GBO46292.1"/>
    <property type="molecule type" value="Genomic_DNA"/>
</dbReference>
<name>A0A4Y2XDT2_ARAVE</name>
<sequence>MVRPRLRSRRVPGCKPDSTEDPPVWGLLQAKSYAEVKHPPVGVMWKLGKCGAKLRCRPRHLTAVQNYEVRSKIALVLLQNGSLIQLS</sequence>
<evidence type="ECO:0000313" key="2">
    <source>
        <dbReference type="EMBL" id="GBO46292.1"/>
    </source>
</evidence>
<keyword evidence="3" id="KW-1185">Reference proteome</keyword>
<accession>A0A4Y2XDT2</accession>
<reference evidence="2 3" key="1">
    <citation type="journal article" date="2019" name="Sci. Rep.">
        <title>Orb-weaving spider Araneus ventricosus genome elucidates the spidroin gene catalogue.</title>
        <authorList>
            <person name="Kono N."/>
            <person name="Nakamura H."/>
            <person name="Ohtoshi R."/>
            <person name="Moran D.A.P."/>
            <person name="Shinohara A."/>
            <person name="Yoshida Y."/>
            <person name="Fujiwara M."/>
            <person name="Mori M."/>
            <person name="Tomita M."/>
            <person name="Arakawa K."/>
        </authorList>
    </citation>
    <scope>NUCLEOTIDE SEQUENCE [LARGE SCALE GENOMIC DNA]</scope>
</reference>
<comment type="caution">
    <text evidence="2">The sequence shown here is derived from an EMBL/GenBank/DDBJ whole genome shotgun (WGS) entry which is preliminary data.</text>
</comment>
<organism evidence="2 3">
    <name type="scientific">Araneus ventricosus</name>
    <name type="common">Orbweaver spider</name>
    <name type="synonym">Epeira ventricosa</name>
    <dbReference type="NCBI Taxonomy" id="182803"/>
    <lineage>
        <taxon>Eukaryota</taxon>
        <taxon>Metazoa</taxon>
        <taxon>Ecdysozoa</taxon>
        <taxon>Arthropoda</taxon>
        <taxon>Chelicerata</taxon>
        <taxon>Arachnida</taxon>
        <taxon>Araneae</taxon>
        <taxon>Araneomorphae</taxon>
        <taxon>Entelegynae</taxon>
        <taxon>Araneoidea</taxon>
        <taxon>Araneidae</taxon>
        <taxon>Araneus</taxon>
    </lineage>
</organism>
<evidence type="ECO:0000313" key="3">
    <source>
        <dbReference type="Proteomes" id="UP000499080"/>
    </source>
</evidence>
<proteinExistence type="predicted"/>
<feature type="region of interest" description="Disordered" evidence="1">
    <location>
        <begin position="1"/>
        <end position="20"/>
    </location>
</feature>
<dbReference type="AlphaFoldDB" id="A0A4Y2XDT2"/>
<gene>
    <name evidence="2" type="ORF">AVEN_31474_1</name>
</gene>